<reference evidence="1 2" key="1">
    <citation type="submission" date="2017-03" db="EMBL/GenBank/DDBJ databases">
        <title>Complete genome sequence of Candidatus 'Thiodictyon syntrophicum' sp. nov. strain Cad16T, a photolithoautotroph purple sulfur bacterium isolated from an alpine meromictic lake.</title>
        <authorList>
            <person name="Luedin S.M."/>
            <person name="Pothier J.F."/>
            <person name="Danza F."/>
            <person name="Storelli N."/>
            <person name="Wittwer M."/>
            <person name="Tonolla M."/>
        </authorList>
    </citation>
    <scope>NUCLEOTIDE SEQUENCE [LARGE SCALE GENOMIC DNA]</scope>
    <source>
        <strain evidence="1 2">Cad16T</strain>
    </source>
</reference>
<evidence type="ECO:0000313" key="1">
    <source>
        <dbReference type="EMBL" id="AUB81451.1"/>
    </source>
</evidence>
<dbReference type="EMBL" id="CP020370">
    <property type="protein sequence ID" value="AUB81451.1"/>
    <property type="molecule type" value="Genomic_DNA"/>
</dbReference>
<evidence type="ECO:0008006" key="3">
    <source>
        <dbReference type="Google" id="ProtNLM"/>
    </source>
</evidence>
<dbReference type="AlphaFoldDB" id="A0A2K8U8T0"/>
<accession>A0A2K8U8T0</accession>
<protein>
    <recommendedName>
        <fullName evidence="3">DUF1320 domain-containing protein</fullName>
    </recommendedName>
</protein>
<evidence type="ECO:0000313" key="2">
    <source>
        <dbReference type="Proteomes" id="UP000232638"/>
    </source>
</evidence>
<proteinExistence type="predicted"/>
<dbReference type="Proteomes" id="UP000232638">
    <property type="component" value="Chromosome"/>
</dbReference>
<dbReference type="RefSeq" id="WP_100919223.1">
    <property type="nucleotide sequence ID" value="NZ_CP020370.1"/>
</dbReference>
<dbReference type="KEGG" id="tsy:THSYN_11130"/>
<dbReference type="Pfam" id="PF07030">
    <property type="entry name" value="Phage_Mu_Gp36"/>
    <property type="match status" value="1"/>
</dbReference>
<organism evidence="1 2">
    <name type="scientific">Candidatus Thiodictyon syntrophicum</name>
    <dbReference type="NCBI Taxonomy" id="1166950"/>
    <lineage>
        <taxon>Bacteria</taxon>
        <taxon>Pseudomonadati</taxon>
        <taxon>Pseudomonadota</taxon>
        <taxon>Gammaproteobacteria</taxon>
        <taxon>Chromatiales</taxon>
        <taxon>Chromatiaceae</taxon>
        <taxon>Thiodictyon</taxon>
    </lineage>
</organism>
<gene>
    <name evidence="1" type="ORF">THSYN_11130</name>
</gene>
<keyword evidence="2" id="KW-1185">Reference proteome</keyword>
<sequence length="132" mass="14028">MVYATPVELRARYLVGLDQDEFALRDDANLEQALAAAAAEIDGYRLPGTPSPAALLILKDKCLTLARMLVNQDQALSAEHPIVRDGLRVFTWLKDLSRGVVKLPAADAEDVGGGADWASAPTAWGRGEGGGL</sequence>
<name>A0A2K8U8T0_9GAMM</name>
<dbReference type="InterPro" id="IPR009752">
    <property type="entry name" value="Phage_Mu_GpJ"/>
</dbReference>